<evidence type="ECO:0000256" key="1">
    <source>
        <dbReference type="SAM" id="MobiDB-lite"/>
    </source>
</evidence>
<dbReference type="Gramene" id="BGIOSGA017306-TA">
    <property type="protein sequence ID" value="BGIOSGA017306-PA"/>
    <property type="gene ID" value="BGIOSGA017306"/>
</dbReference>
<sequence length="359" mass="38550">MAVGVGATTPIDKERHSPTVRRNDHDGGCHDTNQPCHVGVVRRWRSWRKLPLPSSSHFDQSSTRFLDRHFLPLLLCARIGNEDGSRASSSQRWRRWGWPPPLPSLASNVTKNASKPTPPAAARRGGRTLSLSAPPQHCEATRRLLVANLRLPPLHADHKHVADDDFTSSSYLGTAGKGYALLVGPAAYPRRHVRSYTAAARGGPLALLVTALDEGLGSIHLVATNTTTASGALTDQLVDGMEELFQFVVARIFSFTDLLPTSVRQLARSATANGSITAFTDLLPTSVRQLARSAAANGSITAHGSAFYTDLVHYGKCSSAASFSSSLKGWIPAIFPCSTSPAFQSTRPSASPGNVKEHH</sequence>
<dbReference type="Proteomes" id="UP000007015">
    <property type="component" value="Chromosome 4"/>
</dbReference>
<feature type="compositionally biased region" description="Basic and acidic residues" evidence="1">
    <location>
        <begin position="11"/>
        <end position="29"/>
    </location>
</feature>
<gene>
    <name evidence="2" type="ORF">OsI_17804</name>
</gene>
<dbReference type="HOGENOM" id="CLU_772500_0_0_1"/>
<dbReference type="EMBL" id="CM000129">
    <property type="protein sequence ID" value="EEC78195.1"/>
    <property type="molecule type" value="Genomic_DNA"/>
</dbReference>
<dbReference type="AlphaFoldDB" id="B8AVZ0"/>
<accession>B8AVZ0</accession>
<organism evidence="2 3">
    <name type="scientific">Oryza sativa subsp. indica</name>
    <name type="common">Rice</name>
    <dbReference type="NCBI Taxonomy" id="39946"/>
    <lineage>
        <taxon>Eukaryota</taxon>
        <taxon>Viridiplantae</taxon>
        <taxon>Streptophyta</taxon>
        <taxon>Embryophyta</taxon>
        <taxon>Tracheophyta</taxon>
        <taxon>Spermatophyta</taxon>
        <taxon>Magnoliopsida</taxon>
        <taxon>Liliopsida</taxon>
        <taxon>Poales</taxon>
        <taxon>Poaceae</taxon>
        <taxon>BOP clade</taxon>
        <taxon>Oryzoideae</taxon>
        <taxon>Oryzeae</taxon>
        <taxon>Oryzinae</taxon>
        <taxon>Oryza</taxon>
        <taxon>Oryza sativa</taxon>
    </lineage>
</organism>
<keyword evidence="3" id="KW-1185">Reference proteome</keyword>
<protein>
    <submittedName>
        <fullName evidence="2">Uncharacterized protein</fullName>
    </submittedName>
</protein>
<evidence type="ECO:0000313" key="2">
    <source>
        <dbReference type="EMBL" id="EEC78195.1"/>
    </source>
</evidence>
<feature type="region of interest" description="Disordered" evidence="1">
    <location>
        <begin position="104"/>
        <end position="134"/>
    </location>
</feature>
<name>B8AVZ0_ORYSI</name>
<reference evidence="2 3" key="1">
    <citation type="journal article" date="2005" name="PLoS Biol.">
        <title>The genomes of Oryza sativa: a history of duplications.</title>
        <authorList>
            <person name="Yu J."/>
            <person name="Wang J."/>
            <person name="Lin W."/>
            <person name="Li S."/>
            <person name="Li H."/>
            <person name="Zhou J."/>
            <person name="Ni P."/>
            <person name="Dong W."/>
            <person name="Hu S."/>
            <person name="Zeng C."/>
            <person name="Zhang J."/>
            <person name="Zhang Y."/>
            <person name="Li R."/>
            <person name="Xu Z."/>
            <person name="Li S."/>
            <person name="Li X."/>
            <person name="Zheng H."/>
            <person name="Cong L."/>
            <person name="Lin L."/>
            <person name="Yin J."/>
            <person name="Geng J."/>
            <person name="Li G."/>
            <person name="Shi J."/>
            <person name="Liu J."/>
            <person name="Lv H."/>
            <person name="Li J."/>
            <person name="Wang J."/>
            <person name="Deng Y."/>
            <person name="Ran L."/>
            <person name="Shi X."/>
            <person name="Wang X."/>
            <person name="Wu Q."/>
            <person name="Li C."/>
            <person name="Ren X."/>
            <person name="Wang J."/>
            <person name="Wang X."/>
            <person name="Li D."/>
            <person name="Liu D."/>
            <person name="Zhang X."/>
            <person name="Ji Z."/>
            <person name="Zhao W."/>
            <person name="Sun Y."/>
            <person name="Zhang Z."/>
            <person name="Bao J."/>
            <person name="Han Y."/>
            <person name="Dong L."/>
            <person name="Ji J."/>
            <person name="Chen P."/>
            <person name="Wu S."/>
            <person name="Liu J."/>
            <person name="Xiao Y."/>
            <person name="Bu D."/>
            <person name="Tan J."/>
            <person name="Yang L."/>
            <person name="Ye C."/>
            <person name="Zhang J."/>
            <person name="Xu J."/>
            <person name="Zhou Y."/>
            <person name="Yu Y."/>
            <person name="Zhang B."/>
            <person name="Zhuang S."/>
            <person name="Wei H."/>
            <person name="Liu B."/>
            <person name="Lei M."/>
            <person name="Yu H."/>
            <person name="Li Y."/>
            <person name="Xu H."/>
            <person name="Wei S."/>
            <person name="He X."/>
            <person name="Fang L."/>
            <person name="Zhang Z."/>
            <person name="Zhang Y."/>
            <person name="Huang X."/>
            <person name="Su Z."/>
            <person name="Tong W."/>
            <person name="Li J."/>
            <person name="Tong Z."/>
            <person name="Li S."/>
            <person name="Ye J."/>
            <person name="Wang L."/>
            <person name="Fang L."/>
            <person name="Lei T."/>
            <person name="Chen C."/>
            <person name="Chen H."/>
            <person name="Xu Z."/>
            <person name="Li H."/>
            <person name="Huang H."/>
            <person name="Zhang F."/>
            <person name="Xu H."/>
            <person name="Li N."/>
            <person name="Zhao C."/>
            <person name="Li S."/>
            <person name="Dong L."/>
            <person name="Huang Y."/>
            <person name="Li L."/>
            <person name="Xi Y."/>
            <person name="Qi Q."/>
            <person name="Li W."/>
            <person name="Zhang B."/>
            <person name="Hu W."/>
            <person name="Zhang Y."/>
            <person name="Tian X."/>
            <person name="Jiao Y."/>
            <person name="Liang X."/>
            <person name="Jin J."/>
            <person name="Gao L."/>
            <person name="Zheng W."/>
            <person name="Hao B."/>
            <person name="Liu S."/>
            <person name="Wang W."/>
            <person name="Yuan L."/>
            <person name="Cao M."/>
            <person name="McDermott J."/>
            <person name="Samudrala R."/>
            <person name="Wang J."/>
            <person name="Wong G.K."/>
            <person name="Yang H."/>
        </authorList>
    </citation>
    <scope>NUCLEOTIDE SEQUENCE [LARGE SCALE GENOMIC DNA]</scope>
    <source>
        <strain evidence="3">cv. 93-11</strain>
    </source>
</reference>
<feature type="compositionally biased region" description="Polar residues" evidence="1">
    <location>
        <begin position="105"/>
        <end position="115"/>
    </location>
</feature>
<feature type="region of interest" description="Disordered" evidence="1">
    <location>
        <begin position="1"/>
        <end position="31"/>
    </location>
</feature>
<evidence type="ECO:0000313" key="3">
    <source>
        <dbReference type="Proteomes" id="UP000007015"/>
    </source>
</evidence>
<proteinExistence type="predicted"/>